<gene>
    <name evidence="2" type="ORF">HD556DRAFT_1303158</name>
</gene>
<protein>
    <submittedName>
        <fullName evidence="2">Uncharacterized protein</fullName>
    </submittedName>
</protein>
<proteinExistence type="predicted"/>
<accession>A0A9P7DZF5</accession>
<dbReference type="EMBL" id="JABBWE010000002">
    <property type="protein sequence ID" value="KAG1806764.1"/>
    <property type="molecule type" value="Genomic_DNA"/>
</dbReference>
<organism evidence="2 3">
    <name type="scientific">Suillus plorans</name>
    <dbReference type="NCBI Taxonomy" id="116603"/>
    <lineage>
        <taxon>Eukaryota</taxon>
        <taxon>Fungi</taxon>
        <taxon>Dikarya</taxon>
        <taxon>Basidiomycota</taxon>
        <taxon>Agaricomycotina</taxon>
        <taxon>Agaricomycetes</taxon>
        <taxon>Agaricomycetidae</taxon>
        <taxon>Boletales</taxon>
        <taxon>Suillineae</taxon>
        <taxon>Suillaceae</taxon>
        <taxon>Suillus</taxon>
    </lineage>
</organism>
<keyword evidence="3" id="KW-1185">Reference proteome</keyword>
<dbReference type="OrthoDB" id="2667153at2759"/>
<reference evidence="2" key="1">
    <citation type="journal article" date="2020" name="New Phytol.">
        <title>Comparative genomics reveals dynamic genome evolution in host specialist ectomycorrhizal fungi.</title>
        <authorList>
            <person name="Lofgren L.A."/>
            <person name="Nguyen N.H."/>
            <person name="Vilgalys R."/>
            <person name="Ruytinx J."/>
            <person name="Liao H.L."/>
            <person name="Branco S."/>
            <person name="Kuo A."/>
            <person name="LaButti K."/>
            <person name="Lipzen A."/>
            <person name="Andreopoulos W."/>
            <person name="Pangilinan J."/>
            <person name="Riley R."/>
            <person name="Hundley H."/>
            <person name="Na H."/>
            <person name="Barry K."/>
            <person name="Grigoriev I.V."/>
            <person name="Stajich J.E."/>
            <person name="Kennedy P.G."/>
        </authorList>
    </citation>
    <scope>NUCLEOTIDE SEQUENCE</scope>
    <source>
        <strain evidence="2">S12</strain>
    </source>
</reference>
<sequence>MSFDAQVYHEHFASRDDSYASTTLCKRISWQHSANGLIIVDREDQTPFTGFIVGRVSPWNLKCGTTGNYLKKGGLEKAKYQLHLMRPTDKILGRDFDAAITNLETMQKVAGTTGDHRNMVIRDVTGEMLRVTANVFEQRPARIPDSPHGKRAPDAPKMDSITESWVIPTDLEDQFELVKYTHRAVPLPVFEDGQAIPPLDANRTLDGALVEVHFTVLQWHVQGYDTFLAKAGRINILKRSVSVASKHPLSDVDDDQPVHKKHETAIASGSKD</sequence>
<comment type="caution">
    <text evidence="2">The sequence shown here is derived from an EMBL/GenBank/DDBJ whole genome shotgun (WGS) entry which is preliminary data.</text>
</comment>
<dbReference type="Proteomes" id="UP000719766">
    <property type="component" value="Unassembled WGS sequence"/>
</dbReference>
<dbReference type="RefSeq" id="XP_041167235.1">
    <property type="nucleotide sequence ID" value="XM_041299583.1"/>
</dbReference>
<feature type="region of interest" description="Disordered" evidence="1">
    <location>
        <begin position="247"/>
        <end position="272"/>
    </location>
</feature>
<evidence type="ECO:0000313" key="3">
    <source>
        <dbReference type="Proteomes" id="UP000719766"/>
    </source>
</evidence>
<dbReference type="GeneID" id="64593347"/>
<evidence type="ECO:0000313" key="2">
    <source>
        <dbReference type="EMBL" id="KAG1806764.1"/>
    </source>
</evidence>
<evidence type="ECO:0000256" key="1">
    <source>
        <dbReference type="SAM" id="MobiDB-lite"/>
    </source>
</evidence>
<name>A0A9P7DZF5_9AGAM</name>
<dbReference type="AlphaFoldDB" id="A0A9P7DZF5"/>